<dbReference type="EMBL" id="CABFNB010000131">
    <property type="protein sequence ID" value="VTZ64579.1"/>
    <property type="molecule type" value="Genomic_DNA"/>
</dbReference>
<name>A0A508X486_9HYPH</name>
<evidence type="ECO:0000313" key="1">
    <source>
        <dbReference type="EMBL" id="VTZ64579.1"/>
    </source>
</evidence>
<dbReference type="Proteomes" id="UP000507954">
    <property type="component" value="Unassembled WGS sequence"/>
</dbReference>
<sequence>MLPLQVRDPAHFWINFYYNHWHSTAPKMCGAIKCCDAKKTIKLAARQFLSGQLGVRRSARMMRLLQYFIILSD</sequence>
<dbReference type="AlphaFoldDB" id="A0A508X486"/>
<proteinExistence type="predicted"/>
<organism evidence="1">
    <name type="scientific">Sinorhizobium medicae</name>
    <dbReference type="NCBI Taxonomy" id="110321"/>
    <lineage>
        <taxon>Bacteria</taxon>
        <taxon>Pseudomonadati</taxon>
        <taxon>Pseudomonadota</taxon>
        <taxon>Alphaproteobacteria</taxon>
        <taxon>Hyphomicrobiales</taxon>
        <taxon>Rhizobiaceae</taxon>
        <taxon>Sinorhizobium/Ensifer group</taxon>
        <taxon>Sinorhizobium</taxon>
    </lineage>
</organism>
<reference evidence="1" key="1">
    <citation type="submission" date="2019-06" db="EMBL/GenBank/DDBJ databases">
        <authorList>
            <person name="Le Quere A."/>
            <person name="Colella S."/>
        </authorList>
    </citation>
    <scope>NUCLEOTIDE SEQUENCE</scope>
    <source>
        <strain evidence="1">EmedicaeMD41</strain>
    </source>
</reference>
<accession>A0A508X486</accession>
<protein>
    <submittedName>
        <fullName evidence="1">Uncharacterized protein</fullName>
    </submittedName>
</protein>
<gene>
    <name evidence="1" type="ORF">EMEDMD4_620051</name>
</gene>